<comment type="subcellular location">
    <subcellularLocation>
        <location evidence="1">Secreted</location>
    </subcellularLocation>
</comment>
<dbReference type="AlphaFoldDB" id="A0A918C082"/>
<feature type="domain" description="NodB homology" evidence="3">
    <location>
        <begin position="227"/>
        <end position="388"/>
    </location>
</feature>
<dbReference type="Pfam" id="PF01522">
    <property type="entry name" value="Polysacc_deac_1"/>
    <property type="match status" value="1"/>
</dbReference>
<dbReference type="InterPro" id="IPR051398">
    <property type="entry name" value="Polysacch_Deacetylase"/>
</dbReference>
<comment type="caution">
    <text evidence="4">The sequence shown here is derived from an EMBL/GenBank/DDBJ whole genome shotgun (WGS) entry which is preliminary data.</text>
</comment>
<dbReference type="PANTHER" id="PTHR34216">
    <property type="match status" value="1"/>
</dbReference>
<evidence type="ECO:0000313" key="4">
    <source>
        <dbReference type="EMBL" id="GGR00367.1"/>
    </source>
</evidence>
<organism evidence="4 5">
    <name type="scientific">Deinococcus ruber</name>
    <dbReference type="NCBI Taxonomy" id="1848197"/>
    <lineage>
        <taxon>Bacteria</taxon>
        <taxon>Thermotogati</taxon>
        <taxon>Deinococcota</taxon>
        <taxon>Deinococci</taxon>
        <taxon>Deinococcales</taxon>
        <taxon>Deinococcaceae</taxon>
        <taxon>Deinococcus</taxon>
    </lineage>
</organism>
<reference evidence="4" key="1">
    <citation type="journal article" date="2014" name="Int. J. Syst. Evol. Microbiol.">
        <title>Complete genome sequence of Corynebacterium casei LMG S-19264T (=DSM 44701T), isolated from a smear-ripened cheese.</title>
        <authorList>
            <consortium name="US DOE Joint Genome Institute (JGI-PGF)"/>
            <person name="Walter F."/>
            <person name="Albersmeier A."/>
            <person name="Kalinowski J."/>
            <person name="Ruckert C."/>
        </authorList>
    </citation>
    <scope>NUCLEOTIDE SEQUENCE</scope>
    <source>
        <strain evidence="4">JCM 31311</strain>
    </source>
</reference>
<dbReference type="GO" id="GO:0005975">
    <property type="term" value="P:carbohydrate metabolic process"/>
    <property type="evidence" value="ECO:0007669"/>
    <property type="project" value="InterPro"/>
</dbReference>
<dbReference type="PANTHER" id="PTHR34216:SF3">
    <property type="entry name" value="POLY-BETA-1,6-N-ACETYL-D-GLUCOSAMINE N-DEACETYLASE"/>
    <property type="match status" value="1"/>
</dbReference>
<evidence type="ECO:0000256" key="2">
    <source>
        <dbReference type="ARBA" id="ARBA00022729"/>
    </source>
</evidence>
<dbReference type="CDD" id="cd10918">
    <property type="entry name" value="CE4_NodB_like_5s_6s"/>
    <property type="match status" value="1"/>
</dbReference>
<name>A0A918C082_9DEIO</name>
<evidence type="ECO:0000256" key="1">
    <source>
        <dbReference type="ARBA" id="ARBA00004613"/>
    </source>
</evidence>
<protein>
    <recommendedName>
        <fullName evidence="3">NodB homology domain-containing protein</fullName>
    </recommendedName>
</protein>
<gene>
    <name evidence="4" type="ORF">GCM10008957_11440</name>
</gene>
<dbReference type="Gene3D" id="3.20.20.370">
    <property type="entry name" value="Glycoside hydrolase/deacetylase"/>
    <property type="match status" value="1"/>
</dbReference>
<proteinExistence type="predicted"/>
<dbReference type="SUPFAM" id="SSF88713">
    <property type="entry name" value="Glycoside hydrolase/deacetylase"/>
    <property type="match status" value="1"/>
</dbReference>
<evidence type="ECO:0000259" key="3">
    <source>
        <dbReference type="Pfam" id="PF01522"/>
    </source>
</evidence>
<dbReference type="GO" id="GO:0005576">
    <property type="term" value="C:extracellular region"/>
    <property type="evidence" value="ECO:0007669"/>
    <property type="project" value="UniProtKB-SubCell"/>
</dbReference>
<reference evidence="4" key="2">
    <citation type="submission" date="2020-09" db="EMBL/GenBank/DDBJ databases">
        <authorList>
            <person name="Sun Q."/>
            <person name="Ohkuma M."/>
        </authorList>
    </citation>
    <scope>NUCLEOTIDE SEQUENCE</scope>
    <source>
        <strain evidence="4">JCM 31311</strain>
    </source>
</reference>
<dbReference type="Proteomes" id="UP000603865">
    <property type="component" value="Unassembled WGS sequence"/>
</dbReference>
<accession>A0A918C082</accession>
<dbReference type="InterPro" id="IPR011330">
    <property type="entry name" value="Glyco_hydro/deAcase_b/a-brl"/>
</dbReference>
<sequence length="756" mass="81389">MPRNWTAPTVRPTIVDRKPPSAPTYAAIPDVLDWLRDSYGGNTVIGLLITDRATGTTYRVDAESSYVAFSQGGTPGTYTLTADETTKRSRSRAPSPSAIYRSTNLANINLVPGATSASSTASTFNVAAAFSDANKWRANTTSNGEWVQRYWSVQQRANRIRVLLGSNYTRVPIFYLHRSGTGTTGYTSDATLRYFIQYAKSLGFQFVKLSQAIDYLRGGALPAGITKPLVLGTDDGYDFLYDHIYPVLQSENVPISLWMLTAWAGQPTRTYDANSKGYVSRNEIETMIASGNLELHCHTHDMHGSSVSGVDYYVALGVIGHPALGPQYNTTTGVLQREEDWEAGYVQDLVTCVERVRSFTGQTHALTFTAPNHIITPHTAAALRAAGIVAQTNISFEGFAVNNVKGTDLMRLHRIEIDNMADNTAAETFLNAANYDITDPTRSVTLSVYASHLTNPNALATTSSDWDKVINGLATVDGVMWEWLPRYGTIGGVRMQEVDYFYKSTLSTAIKALRVVADVAPSGAAFEVFQVQLYRVSTTAQQILDSDQLARDAAVSTVIQGFGGLSIQNYNSANTFSLELLDAASSRLFGIGAGGRADVAGYVKFTGATGGLQDSAGVNRVKVTPAGATEVLDANGRQRIVINPSGGINVYDSSLDGSNNPIPRLQINSTETRILDTAGGTLALFTNGGGFDATNLKYFGVPTYSPLGALPAATVGLAGRLYRVPATTGVADKLLYYYVKSDGTAARRNLMTGTDE</sequence>
<dbReference type="GO" id="GO:0016810">
    <property type="term" value="F:hydrolase activity, acting on carbon-nitrogen (but not peptide) bonds"/>
    <property type="evidence" value="ECO:0007669"/>
    <property type="project" value="InterPro"/>
</dbReference>
<keyword evidence="2" id="KW-0732">Signal</keyword>
<evidence type="ECO:0000313" key="5">
    <source>
        <dbReference type="Proteomes" id="UP000603865"/>
    </source>
</evidence>
<keyword evidence="5" id="KW-1185">Reference proteome</keyword>
<dbReference type="EMBL" id="BMQL01000004">
    <property type="protein sequence ID" value="GGR00367.1"/>
    <property type="molecule type" value="Genomic_DNA"/>
</dbReference>
<dbReference type="InterPro" id="IPR002509">
    <property type="entry name" value="NODB_dom"/>
</dbReference>